<keyword evidence="2" id="KW-1185">Reference proteome</keyword>
<organism evidence="1 2">
    <name type="scientific">Camellia lanceoleosa</name>
    <dbReference type="NCBI Taxonomy" id="1840588"/>
    <lineage>
        <taxon>Eukaryota</taxon>
        <taxon>Viridiplantae</taxon>
        <taxon>Streptophyta</taxon>
        <taxon>Embryophyta</taxon>
        <taxon>Tracheophyta</taxon>
        <taxon>Spermatophyta</taxon>
        <taxon>Magnoliopsida</taxon>
        <taxon>eudicotyledons</taxon>
        <taxon>Gunneridae</taxon>
        <taxon>Pentapetalae</taxon>
        <taxon>asterids</taxon>
        <taxon>Ericales</taxon>
        <taxon>Theaceae</taxon>
        <taxon>Camellia</taxon>
    </lineage>
</organism>
<reference evidence="1 2" key="1">
    <citation type="journal article" date="2022" name="Plant J.">
        <title>Chromosome-level genome of Camellia lanceoleosa provides a valuable resource for understanding genome evolution and self-incompatibility.</title>
        <authorList>
            <person name="Gong W."/>
            <person name="Xiao S."/>
            <person name="Wang L."/>
            <person name="Liao Z."/>
            <person name="Chang Y."/>
            <person name="Mo W."/>
            <person name="Hu G."/>
            <person name="Li W."/>
            <person name="Zhao G."/>
            <person name="Zhu H."/>
            <person name="Hu X."/>
            <person name="Ji K."/>
            <person name="Xiang X."/>
            <person name="Song Q."/>
            <person name="Yuan D."/>
            <person name="Jin S."/>
            <person name="Zhang L."/>
        </authorList>
    </citation>
    <scope>NUCLEOTIDE SEQUENCE [LARGE SCALE GENOMIC DNA]</scope>
    <source>
        <strain evidence="1">SQ_2022a</strain>
    </source>
</reference>
<dbReference type="Proteomes" id="UP001060215">
    <property type="component" value="Chromosome 8"/>
</dbReference>
<protein>
    <submittedName>
        <fullName evidence="1">Uncharacterized protein</fullName>
    </submittedName>
</protein>
<accession>A0ACC0GJ05</accession>
<evidence type="ECO:0000313" key="1">
    <source>
        <dbReference type="EMBL" id="KAI8000549.1"/>
    </source>
</evidence>
<dbReference type="EMBL" id="CM045765">
    <property type="protein sequence ID" value="KAI8000549.1"/>
    <property type="molecule type" value="Genomic_DNA"/>
</dbReference>
<proteinExistence type="predicted"/>
<feature type="non-terminal residue" evidence="1">
    <location>
        <position position="88"/>
    </location>
</feature>
<comment type="caution">
    <text evidence="1">The sequence shown here is derived from an EMBL/GenBank/DDBJ whole genome shotgun (WGS) entry which is preliminary data.</text>
</comment>
<gene>
    <name evidence="1" type="ORF">LOK49_LG09G01035</name>
</gene>
<name>A0ACC0GJ05_9ERIC</name>
<sequence>MACPVRVPGVSPCPRRVPVSDTATALILPCLCFIACLNSETKVNQILNHDGKFTIDFAWNHWRYKCDKCCHLGIVLLDEATVLLDEAT</sequence>
<evidence type="ECO:0000313" key="2">
    <source>
        <dbReference type="Proteomes" id="UP001060215"/>
    </source>
</evidence>